<evidence type="ECO:0000256" key="1">
    <source>
        <dbReference type="SAM" id="MobiDB-lite"/>
    </source>
</evidence>
<accession>A0A7S1FW01</accession>
<proteinExistence type="predicted"/>
<dbReference type="AlphaFoldDB" id="A0A7S1FW01"/>
<reference evidence="2" key="1">
    <citation type="submission" date="2021-01" db="EMBL/GenBank/DDBJ databases">
        <authorList>
            <person name="Corre E."/>
            <person name="Pelletier E."/>
            <person name="Niang G."/>
            <person name="Scheremetjew M."/>
            <person name="Finn R."/>
            <person name="Kale V."/>
            <person name="Holt S."/>
            <person name="Cochrane G."/>
            <person name="Meng A."/>
            <person name="Brown T."/>
            <person name="Cohen L."/>
        </authorList>
    </citation>
    <scope>NUCLEOTIDE SEQUENCE</scope>
    <source>
        <strain evidence="2">308</strain>
    </source>
</reference>
<name>A0A7S1FW01_9STRA</name>
<gene>
    <name evidence="2" type="ORF">CHYS00102_LOCUS17809</name>
</gene>
<protein>
    <submittedName>
        <fullName evidence="2">Uncharacterized protein</fullName>
    </submittedName>
</protein>
<evidence type="ECO:0000313" key="2">
    <source>
        <dbReference type="EMBL" id="CAD8890604.1"/>
    </source>
</evidence>
<feature type="compositionally biased region" description="Low complexity" evidence="1">
    <location>
        <begin position="184"/>
        <end position="194"/>
    </location>
</feature>
<sequence>MMHQNNSLSAAAATSSKKALLACGAVVLFLVSIPSSFAFVTQASVSPNLSSSTSLSAASRRDAVRGLLLGGGSIAAGWIGGIAMPEEASASYTAYTQREQDWEARKKSGDIQISTARDLKAQLREIAPMNEKSMIFCPNGSSAAVTPMMENRCSDRLAAPSVYGRTEDTVGNSIPGFQKGSGVGSSLSVGSLSSETGGFPKY</sequence>
<dbReference type="EMBL" id="HBFR01024858">
    <property type="protein sequence ID" value="CAD8890604.1"/>
    <property type="molecule type" value="Transcribed_RNA"/>
</dbReference>
<organism evidence="2">
    <name type="scientific">Corethron hystrix</name>
    <dbReference type="NCBI Taxonomy" id="216773"/>
    <lineage>
        <taxon>Eukaryota</taxon>
        <taxon>Sar</taxon>
        <taxon>Stramenopiles</taxon>
        <taxon>Ochrophyta</taxon>
        <taxon>Bacillariophyta</taxon>
        <taxon>Coscinodiscophyceae</taxon>
        <taxon>Corethrophycidae</taxon>
        <taxon>Corethrales</taxon>
        <taxon>Corethraceae</taxon>
        <taxon>Corethron</taxon>
    </lineage>
</organism>
<feature type="region of interest" description="Disordered" evidence="1">
    <location>
        <begin position="170"/>
        <end position="202"/>
    </location>
</feature>